<gene>
    <name evidence="4" type="ORF">LCGC14_2767390</name>
</gene>
<reference evidence="4" key="1">
    <citation type="journal article" date="2015" name="Nature">
        <title>Complex archaea that bridge the gap between prokaryotes and eukaryotes.</title>
        <authorList>
            <person name="Spang A."/>
            <person name="Saw J.H."/>
            <person name="Jorgensen S.L."/>
            <person name="Zaremba-Niedzwiedzka K."/>
            <person name="Martijn J."/>
            <person name="Lind A.E."/>
            <person name="van Eijk R."/>
            <person name="Schleper C."/>
            <person name="Guy L."/>
            <person name="Ettema T.J."/>
        </authorList>
    </citation>
    <scope>NUCLEOTIDE SEQUENCE</scope>
</reference>
<comment type="caution">
    <text evidence="4">The sequence shown here is derived from an EMBL/GenBank/DDBJ whole genome shotgun (WGS) entry which is preliminary data.</text>
</comment>
<dbReference type="InterPro" id="IPR029063">
    <property type="entry name" value="SAM-dependent_MTases_sf"/>
</dbReference>
<keyword evidence="2" id="KW-0808">Transferase</keyword>
<proteinExistence type="predicted"/>
<evidence type="ECO:0000259" key="3">
    <source>
        <dbReference type="Pfam" id="PF10017"/>
    </source>
</evidence>
<keyword evidence="1" id="KW-0489">Methyltransferase</keyword>
<feature type="domain" description="Histidine-specific methyltransferase SAM-dependent" evidence="3">
    <location>
        <begin position="14"/>
        <end position="168"/>
    </location>
</feature>
<evidence type="ECO:0000256" key="2">
    <source>
        <dbReference type="ARBA" id="ARBA00022679"/>
    </source>
</evidence>
<feature type="non-terminal residue" evidence="4">
    <location>
        <position position="1"/>
    </location>
</feature>
<dbReference type="AlphaFoldDB" id="A0A0F9B5W0"/>
<sequence>HKDLKKASSFLNEFARDVFIGLNKSPKQLSSKYFYDEKGSKIYEEIMKLPEYYLVKSEAEILKYYANDIGNLVKSNPFHLIELGAGNGEKTAVLLNNFVKKQLDFEYVPIDISYSAVESLIDKLNEEIPNLRSHGFVAEYFDALKWLSENDKSTRNLVLFLGSNIGNFIFGIKNFLMS</sequence>
<dbReference type="PANTHER" id="PTHR43397:SF1">
    <property type="entry name" value="ERGOTHIONEINE BIOSYNTHESIS PROTEIN 1"/>
    <property type="match status" value="1"/>
</dbReference>
<dbReference type="Gene3D" id="3.40.50.150">
    <property type="entry name" value="Vaccinia Virus protein VP39"/>
    <property type="match status" value="1"/>
</dbReference>
<dbReference type="Pfam" id="PF10017">
    <property type="entry name" value="Methyltransf_33"/>
    <property type="match status" value="1"/>
</dbReference>
<dbReference type="GO" id="GO:0032259">
    <property type="term" value="P:methylation"/>
    <property type="evidence" value="ECO:0007669"/>
    <property type="project" value="UniProtKB-KW"/>
</dbReference>
<organism evidence="4">
    <name type="scientific">marine sediment metagenome</name>
    <dbReference type="NCBI Taxonomy" id="412755"/>
    <lineage>
        <taxon>unclassified sequences</taxon>
        <taxon>metagenomes</taxon>
        <taxon>ecological metagenomes</taxon>
    </lineage>
</organism>
<evidence type="ECO:0000256" key="1">
    <source>
        <dbReference type="ARBA" id="ARBA00022603"/>
    </source>
</evidence>
<accession>A0A0F9B5W0</accession>
<dbReference type="PANTHER" id="PTHR43397">
    <property type="entry name" value="ERGOTHIONEINE BIOSYNTHESIS PROTEIN 1"/>
    <property type="match status" value="1"/>
</dbReference>
<evidence type="ECO:0000313" key="4">
    <source>
        <dbReference type="EMBL" id="KKK86024.1"/>
    </source>
</evidence>
<dbReference type="InterPro" id="IPR051128">
    <property type="entry name" value="EgtD_Methyltrsf_superfamily"/>
</dbReference>
<dbReference type="GO" id="GO:0008168">
    <property type="term" value="F:methyltransferase activity"/>
    <property type="evidence" value="ECO:0007669"/>
    <property type="project" value="UniProtKB-KW"/>
</dbReference>
<dbReference type="EMBL" id="LAZR01051038">
    <property type="protein sequence ID" value="KKK86024.1"/>
    <property type="molecule type" value="Genomic_DNA"/>
</dbReference>
<dbReference type="SUPFAM" id="SSF53335">
    <property type="entry name" value="S-adenosyl-L-methionine-dependent methyltransferases"/>
    <property type="match status" value="1"/>
</dbReference>
<protein>
    <recommendedName>
        <fullName evidence="3">Histidine-specific methyltransferase SAM-dependent domain-containing protein</fullName>
    </recommendedName>
</protein>
<name>A0A0F9B5W0_9ZZZZ</name>
<dbReference type="InterPro" id="IPR019257">
    <property type="entry name" value="MeTrfase_dom"/>
</dbReference>